<dbReference type="InterPro" id="IPR036388">
    <property type="entry name" value="WH-like_DNA-bd_sf"/>
</dbReference>
<evidence type="ECO:0000313" key="3">
    <source>
        <dbReference type="EMBL" id="GAA4512351.1"/>
    </source>
</evidence>
<dbReference type="InterPro" id="IPR036390">
    <property type="entry name" value="WH_DNA-bd_sf"/>
</dbReference>
<evidence type="ECO:0000313" key="4">
    <source>
        <dbReference type="Proteomes" id="UP001500503"/>
    </source>
</evidence>
<name>A0ABP8QX46_9ACTN</name>
<dbReference type="PANTHER" id="PTHR34293:SF1">
    <property type="entry name" value="HTH-TYPE TRANSCRIPTIONAL REGULATOR TRMBL2"/>
    <property type="match status" value="1"/>
</dbReference>
<dbReference type="SUPFAM" id="SSF46894">
    <property type="entry name" value="C-terminal effector domain of the bipartite response regulators"/>
    <property type="match status" value="1"/>
</dbReference>
<dbReference type="RefSeq" id="WP_345472597.1">
    <property type="nucleotide sequence ID" value="NZ_BAABHF010000046.1"/>
</dbReference>
<dbReference type="EMBL" id="BAABHF010000046">
    <property type="protein sequence ID" value="GAA4512351.1"/>
    <property type="molecule type" value="Genomic_DNA"/>
</dbReference>
<proteinExistence type="predicted"/>
<dbReference type="PROSITE" id="PS50043">
    <property type="entry name" value="HTH_LUXR_2"/>
    <property type="match status" value="1"/>
</dbReference>
<feature type="domain" description="HTH luxR-type" evidence="2">
    <location>
        <begin position="268"/>
        <end position="332"/>
    </location>
</feature>
<dbReference type="SUPFAM" id="SSF46785">
    <property type="entry name" value="Winged helix' DNA-binding domain"/>
    <property type="match status" value="1"/>
</dbReference>
<dbReference type="Pfam" id="PF09339">
    <property type="entry name" value="HTH_IclR"/>
    <property type="match status" value="1"/>
</dbReference>
<comment type="caution">
    <text evidence="3">The sequence shown here is derived from an EMBL/GenBank/DDBJ whole genome shotgun (WGS) entry which is preliminary data.</text>
</comment>
<protein>
    <recommendedName>
        <fullName evidence="2">HTH luxR-type domain-containing protein</fullName>
    </recommendedName>
</protein>
<dbReference type="Gene3D" id="1.10.10.10">
    <property type="entry name" value="Winged helix-like DNA-binding domain superfamily/Winged helix DNA-binding domain"/>
    <property type="match status" value="2"/>
</dbReference>
<evidence type="ECO:0000256" key="1">
    <source>
        <dbReference type="SAM" id="MobiDB-lite"/>
    </source>
</evidence>
<keyword evidence="4" id="KW-1185">Reference proteome</keyword>
<dbReference type="CDD" id="cd06170">
    <property type="entry name" value="LuxR_C_like"/>
    <property type="match status" value="1"/>
</dbReference>
<dbReference type="PANTHER" id="PTHR34293">
    <property type="entry name" value="HTH-TYPE TRANSCRIPTIONAL REGULATOR TRMBL2"/>
    <property type="match status" value="1"/>
</dbReference>
<dbReference type="InterPro" id="IPR051797">
    <property type="entry name" value="TrmB-like"/>
</dbReference>
<dbReference type="InterPro" id="IPR005471">
    <property type="entry name" value="Tscrpt_reg_IclR_N"/>
</dbReference>
<evidence type="ECO:0000259" key="2">
    <source>
        <dbReference type="PROSITE" id="PS50043"/>
    </source>
</evidence>
<dbReference type="InterPro" id="IPR016032">
    <property type="entry name" value="Sig_transdc_resp-reg_C-effctor"/>
</dbReference>
<organism evidence="3 4">
    <name type="scientific">Actinoallomurus oryzae</name>
    <dbReference type="NCBI Taxonomy" id="502180"/>
    <lineage>
        <taxon>Bacteria</taxon>
        <taxon>Bacillati</taxon>
        <taxon>Actinomycetota</taxon>
        <taxon>Actinomycetes</taxon>
        <taxon>Streptosporangiales</taxon>
        <taxon>Thermomonosporaceae</taxon>
        <taxon>Actinoallomurus</taxon>
    </lineage>
</organism>
<sequence>MAESPDPWDGTGLAPLAGQILEYLVEHPESSTTEIASALGTSSAAASRTLRTLETELLAVPVSRRPLRWSATPPRPALASLLARRREELARVEMLAERLHDAYSSTSHQRFASDQFEILDTKRRVTARYTHLLQTSRHEVLHLVMPPYVTVLEATPHRLNIQAAAIRRGVRFRSIYDSDTFTDDMSLYTAQQGVAIGGEIRLSGGLPMKLVLFDGTSAIMPLREDDPAQGSLLVHSPTLLYVLAALFESLWEHGVPWRNGSARPPSAPPGRDRPDERTREILRLMSLGMKDEAIARVMGLSRRTIQKHITDIGAALGARTRFQIALSAQERGWLPPAAESSSLPSPPAPPAVPGHGRSARPSARCSGPPAQHADAG</sequence>
<dbReference type="Proteomes" id="UP001500503">
    <property type="component" value="Unassembled WGS sequence"/>
</dbReference>
<dbReference type="InterPro" id="IPR000792">
    <property type="entry name" value="Tscrpt_reg_LuxR_C"/>
</dbReference>
<accession>A0ABP8QX46</accession>
<dbReference type="SMART" id="SM00421">
    <property type="entry name" value="HTH_LUXR"/>
    <property type="match status" value="1"/>
</dbReference>
<gene>
    <name evidence="3" type="ORF">GCM10023191_077910</name>
</gene>
<reference evidence="4" key="1">
    <citation type="journal article" date="2019" name="Int. J. Syst. Evol. Microbiol.">
        <title>The Global Catalogue of Microorganisms (GCM) 10K type strain sequencing project: providing services to taxonomists for standard genome sequencing and annotation.</title>
        <authorList>
            <consortium name="The Broad Institute Genomics Platform"/>
            <consortium name="The Broad Institute Genome Sequencing Center for Infectious Disease"/>
            <person name="Wu L."/>
            <person name="Ma J."/>
        </authorList>
    </citation>
    <scope>NUCLEOTIDE SEQUENCE [LARGE SCALE GENOMIC DNA]</scope>
    <source>
        <strain evidence="4">JCM 17933</strain>
    </source>
</reference>
<feature type="region of interest" description="Disordered" evidence="1">
    <location>
        <begin position="258"/>
        <end position="277"/>
    </location>
</feature>
<dbReference type="Pfam" id="PF00196">
    <property type="entry name" value="GerE"/>
    <property type="match status" value="1"/>
</dbReference>
<feature type="region of interest" description="Disordered" evidence="1">
    <location>
        <begin position="335"/>
        <end position="376"/>
    </location>
</feature>